<feature type="region of interest" description="Disordered" evidence="7">
    <location>
        <begin position="1388"/>
        <end position="1407"/>
    </location>
</feature>
<sequence length="2462" mass="257644">MDGGRGFFSSAAPAAGGSTRARPVSAGTRLRQKPSAGGAEDFFASLGVDSQSRTRTGSSASTSSNRSFSSMTTRPVSASGSASSSSAGGWRPPPIGGLGSQRAAPPPMPMVGSLRVARGNSSSLVTSSTTTNVGGLSVGGVASISPEAPPAASPPAPEAPVTASSASSATTSVAAAVVTRSKPTQLFSMEDAEDLYSDDGWDCDSPSTVLSNPADEVESAAPAVVAPAARSDEFAWGDDDDAFTSPVAKPAVPPMQPPPMQEKHSSVEHATELTSTAPPPPAAMPPMSFSTESTQSAFETKSFPDQALPHEDPSIEASISNHRHQQDEEWNDDWGQREVATTESKTVTESTTITTAGVTTTTAITTTREDTFVTPPVELTSPGAAAGEFWGDGDEDELFDHDDHADEEWDESIKEQTASLHKLELKSGDKTQLERSAPAITGQDASFSLSAPPPVHAAYANETTNKEEESLLVPEEEATTIPTSFLRHQLAYVFFTRRLALAGHLDEYHLRKVIQHAEGTHRNTRQGQSDEEERDSVVSFSGENSFFPSAGRPSSLYGGSQSSFASHRMYQSSVASTDHEGSSIASFGVSSAGATFGGSERVSEGGAFSDGTMSETPSMVDSSNASTAFGTDFPSVSEGQFSAPGTTIGGSDNASDGGFSDGNASETTSMCESVNTNPRFVSEFSSSTGHYVTETVERRDIQEPFASSPPESDSAVAFGESPPVAAATMFGGDDSSVDADLFGSSPSAFPPSQQTTSVSSSGAPSESTFAHQSDDVVQETGVQSAASLFGATAGADVPNPFSSFGASPATPANAAKPIDEHELPTSDAGDLFGSGPPSGGFDNSFAQPAQQRSYGSASYQAHDQCRSICGTKYYSSRIWKFGSIGRNASSQFGENASADAMFGGATSTTAAGHFGQQANGPPHNASYGGEQNCNQYPQGSTSVPAQPPYGSQSDSRYSSQQFDQRSTPGTPDNYSHHSASEMFGSAGPAQPSYGGQQNAHQQYGQNALRSSGERFGDHMRSSSSASADAFFGRSVTETGASSVGSDFGGERAATSSSGSTYQQAPPRDHAQPSFSRSGSNVSSYSEQHGSQFSARATPIRSSTQSHDLNTSYGSIESTGFSRHASNSSMSRYGNDASFQSQEQHVESTPVVDANAYFGQTQAATTNDTASSFFGGTTSQDSSEVQTSQPQYPNDSSNTGVQTTSQFPSPPQKQQETEREEQQQYSQSEFTHYEYSGEHFGASTAAAPVQGVRASLQTPVEHTNSSSQLYTAPSGSFQQRGSSSFGELPPVPSGVNATGRAVDSHEVSSSFAGENDPNRPQEFDRFAGSGSQGFGGQTSSDFFSGSQMQPAQASAVAASQFGTSGYGQDTQEQQQHQVHESATASLQFAETHSSYQHTSSASYREGGAHATGANSGSYFDSGVPGTGTASPASYSNQQQLQQHHPYQQRQSQQHNPTGYGYHAGSATSQLPGTGYNVATQHGPGTVTGHGHNLVSTQQTTHPAAVPAVMTSNKYKDPCVAPPSCLASFGFGGNVVTMFPKRKLRLNIAGSSYRNSPRGAPVPSEFENSNGELRKGPVNVYRMDQLHPKDKEFEQMDIFPGPLTEDVSDEAILEYLDERLKRSETSMTADEAENEDELLLLGVLRVLVKCNGKLRSEPGALNPSDPNSPEAQLIMLLSESNLVLKRANDLRELLLVGDRKGAVSAAMSAHMWPEAMLIASFTDKEEYRRVLRTYLDEHYATGDPCRALFMSFADQQENSVQEPKRLLQTNAQQSTDSLILSSWVSHAQVLLANRTADTSKILTELGDRLWNELDAVAAAHVCYLLAGAQVEAPMPSSKMALLGGDHRTPKEARFYVSPAAVQRTEVYEWAQKHSKGAAANLMIPFQGYKLIYAMLLADHGKLEAAFKYVTSMLTVIKAVTATMKPGSSMYLEGMKNQLTVLDDRLRQHLGQDRVASVTASTSRGGGRKQSGKWGLGSALSMMGKIVNRVVEGNDSGGAAPAASSATTPGGLYASEATPPAASYPSSPAVTAPTSSPAPSFPQQHVHQTPPTSSRGPSPVLAGSYGHATPPMSQGSAPGSSNGYNRTPVAPPAGPYSRPAVNGIPPSGPLSGNGRLGPQQHHQPSGPFSGNGKPAPSGPYSNSGPATRGHGTVPLMRSQHSIEPPGSNHSTHSNSSFNGMPPAPMNNAPQYPPQQHEQPPSSQTSQHSQYSQHSQDTPAARPMPPAFQRPAPLDGSGDAGSTSSSSQPKTLAAGLAAEVVASLPPTNVDATAMSGPSSDKGKASPKFKSAKKSARSKTPPPSGSSKGSGWLSGLSSFIATKMNPEAKVAKLGEQMEAYYDEKAKRWVFPGETAAEEPSMPSAPPMPGSAPGSIASGAPPAGTNSAPGSMAGGPAPSDDPLAALMAPPPSHMLMKKDPLAAMMAPPSRPGGYGARRGGSTAQRKPPRPQFAVFKPTAAPAPTEQSE</sequence>
<dbReference type="Pfam" id="PF12932">
    <property type="entry name" value="Sec16"/>
    <property type="match status" value="1"/>
</dbReference>
<evidence type="ECO:0000313" key="10">
    <source>
        <dbReference type="EnsemblProtists" id="Phyra77312"/>
    </source>
</evidence>
<keyword evidence="6" id="KW-0472">Membrane</keyword>
<dbReference type="CDD" id="cd09233">
    <property type="entry name" value="ACE1-Sec16-like"/>
    <property type="match status" value="1"/>
</dbReference>
<feature type="compositionally biased region" description="Low complexity" evidence="7">
    <location>
        <begin position="1994"/>
        <end position="2035"/>
    </location>
</feature>
<dbReference type="InterPro" id="IPR024298">
    <property type="entry name" value="Sec16_Sec23-bd"/>
</dbReference>
<evidence type="ECO:0000259" key="8">
    <source>
        <dbReference type="Pfam" id="PF12931"/>
    </source>
</evidence>
<feature type="compositionally biased region" description="Polar residues" evidence="7">
    <location>
        <begin position="611"/>
        <end position="629"/>
    </location>
</feature>
<dbReference type="VEuPathDB" id="FungiDB:KRP23_10700"/>
<dbReference type="GO" id="GO:0016192">
    <property type="term" value="P:vesicle-mediated transport"/>
    <property type="evidence" value="ECO:0007669"/>
    <property type="project" value="UniProtKB-KW"/>
</dbReference>
<feature type="compositionally biased region" description="Low complexity" evidence="7">
    <location>
        <begin position="2388"/>
        <end position="2401"/>
    </location>
</feature>
<feature type="region of interest" description="Disordered" evidence="7">
    <location>
        <begin position="1950"/>
        <end position="1972"/>
    </location>
</feature>
<feature type="compositionally biased region" description="Polar residues" evidence="7">
    <location>
        <begin position="1167"/>
        <end position="1206"/>
    </location>
</feature>
<dbReference type="VEuPathDB" id="FungiDB:KRP23_10699"/>
<keyword evidence="3 6" id="KW-0813">Transport</keyword>
<feature type="region of interest" description="Disordered" evidence="7">
    <location>
        <begin position="1038"/>
        <end position="1147"/>
    </location>
</feature>
<feature type="compositionally biased region" description="Low complexity" evidence="7">
    <location>
        <begin position="1273"/>
        <end position="1285"/>
    </location>
</feature>
<evidence type="ECO:0000256" key="2">
    <source>
        <dbReference type="ARBA" id="ARBA00005927"/>
    </source>
</evidence>
<dbReference type="PANTHER" id="PTHR13402:SF6">
    <property type="entry name" value="SECRETORY 16, ISOFORM I"/>
    <property type="match status" value="1"/>
</dbReference>
<evidence type="ECO:0000256" key="1">
    <source>
        <dbReference type="ARBA" id="ARBA00004240"/>
    </source>
</evidence>
<dbReference type="EMBL" id="DS566020">
    <property type="status" value="NOT_ANNOTATED_CDS"/>
    <property type="molecule type" value="Genomic_DNA"/>
</dbReference>
<evidence type="ECO:0000256" key="3">
    <source>
        <dbReference type="ARBA" id="ARBA00022448"/>
    </source>
</evidence>
<dbReference type="STRING" id="164328.H3GLN3"/>
<dbReference type="Gene3D" id="1.25.40.1030">
    <property type="match status" value="1"/>
</dbReference>
<feature type="compositionally biased region" description="Polar residues" evidence="7">
    <location>
        <begin position="288"/>
        <end position="299"/>
    </location>
</feature>
<feature type="region of interest" description="Disordered" evidence="7">
    <location>
        <begin position="598"/>
        <end position="671"/>
    </location>
</feature>
<feature type="region of interest" description="Disordered" evidence="7">
    <location>
        <begin position="206"/>
        <end position="225"/>
    </location>
</feature>
<reference evidence="11" key="1">
    <citation type="journal article" date="2006" name="Science">
        <title>Phytophthora genome sequences uncover evolutionary origins and mechanisms of pathogenesis.</title>
        <authorList>
            <person name="Tyler B.M."/>
            <person name="Tripathy S."/>
            <person name="Zhang X."/>
            <person name="Dehal P."/>
            <person name="Jiang R.H."/>
            <person name="Aerts A."/>
            <person name="Arredondo F.D."/>
            <person name="Baxter L."/>
            <person name="Bensasson D."/>
            <person name="Beynon J.L."/>
            <person name="Chapman J."/>
            <person name="Damasceno C.M."/>
            <person name="Dorrance A.E."/>
            <person name="Dou D."/>
            <person name="Dickerman A.W."/>
            <person name="Dubchak I.L."/>
            <person name="Garbelotto M."/>
            <person name="Gijzen M."/>
            <person name="Gordon S.G."/>
            <person name="Govers F."/>
            <person name="Grunwald N.J."/>
            <person name="Huang W."/>
            <person name="Ivors K.L."/>
            <person name="Jones R.W."/>
            <person name="Kamoun S."/>
            <person name="Krampis K."/>
            <person name="Lamour K.H."/>
            <person name="Lee M.K."/>
            <person name="McDonald W.H."/>
            <person name="Medina M."/>
            <person name="Meijer H.J."/>
            <person name="Nordberg E.K."/>
            <person name="Maclean D.J."/>
            <person name="Ospina-Giraldo M.D."/>
            <person name="Morris P.F."/>
            <person name="Phuntumart V."/>
            <person name="Putnam N.H."/>
            <person name="Rash S."/>
            <person name="Rose J.K."/>
            <person name="Sakihama Y."/>
            <person name="Salamov A.A."/>
            <person name="Savidor A."/>
            <person name="Scheuring C.F."/>
            <person name="Smith B.M."/>
            <person name="Sobral B.W."/>
            <person name="Terry A."/>
            <person name="Torto-Alalibo T.A."/>
            <person name="Win J."/>
            <person name="Xu Z."/>
            <person name="Zhang H."/>
            <person name="Grigoriev I.V."/>
            <person name="Rokhsar D.S."/>
            <person name="Boore J.L."/>
        </authorList>
    </citation>
    <scope>NUCLEOTIDE SEQUENCE [LARGE SCALE GENOMIC DNA]</scope>
    <source>
        <strain evidence="11">Pr102</strain>
    </source>
</reference>
<keyword evidence="11" id="KW-1185">Reference proteome</keyword>
<name>H3GLN3_PHYRM</name>
<dbReference type="InterPro" id="IPR024340">
    <property type="entry name" value="Sec16_CCD"/>
</dbReference>
<feature type="compositionally biased region" description="Polar residues" evidence="7">
    <location>
        <begin position="929"/>
        <end position="973"/>
    </location>
</feature>
<evidence type="ECO:0000256" key="5">
    <source>
        <dbReference type="ARBA" id="ARBA00022892"/>
    </source>
</evidence>
<feature type="compositionally biased region" description="Low complexity" evidence="7">
    <location>
        <begin position="7"/>
        <end position="23"/>
    </location>
</feature>
<dbReference type="OMA" id="FMSFADQ"/>
<feature type="compositionally biased region" description="Low complexity" evidence="7">
    <location>
        <begin position="341"/>
        <end position="364"/>
    </location>
</feature>
<keyword evidence="6" id="KW-0653">Protein transport</keyword>
<evidence type="ECO:0000313" key="11">
    <source>
        <dbReference type="Proteomes" id="UP000005238"/>
    </source>
</evidence>
<feature type="compositionally biased region" description="Low complexity" evidence="7">
    <location>
        <begin position="159"/>
        <end position="174"/>
    </location>
</feature>
<feature type="compositionally biased region" description="Low complexity" evidence="7">
    <location>
        <begin position="750"/>
        <end position="761"/>
    </location>
</feature>
<dbReference type="GO" id="GO:0007030">
    <property type="term" value="P:Golgi organization"/>
    <property type="evidence" value="ECO:0000318"/>
    <property type="project" value="GO_Central"/>
</dbReference>
<feature type="region of interest" description="Disordered" evidence="7">
    <location>
        <begin position="2264"/>
        <end position="2309"/>
    </location>
</feature>
<reference evidence="10" key="2">
    <citation type="submission" date="2015-06" db="UniProtKB">
        <authorList>
            <consortium name="EnsemblProtists"/>
        </authorList>
    </citation>
    <scope>IDENTIFICATION</scope>
    <source>
        <strain evidence="10">Pr102</strain>
    </source>
</reference>
<feature type="compositionally biased region" description="Polar residues" evidence="7">
    <location>
        <begin position="762"/>
        <end position="771"/>
    </location>
</feature>
<feature type="compositionally biased region" description="Basic and acidic residues" evidence="7">
    <location>
        <begin position="261"/>
        <end position="271"/>
    </location>
</feature>
<feature type="compositionally biased region" description="Basic residues" evidence="7">
    <location>
        <begin position="2280"/>
        <end position="2292"/>
    </location>
</feature>
<feature type="compositionally biased region" description="Low complexity" evidence="7">
    <location>
        <begin position="119"/>
        <end position="141"/>
    </location>
</feature>
<feature type="region of interest" description="Disordered" evidence="7">
    <location>
        <begin position="820"/>
        <end position="849"/>
    </location>
</feature>
<dbReference type="GO" id="GO:0070973">
    <property type="term" value="P:protein localization to endoplasmic reticulum exit site"/>
    <property type="evidence" value="ECO:0000318"/>
    <property type="project" value="GO_Central"/>
</dbReference>
<dbReference type="HOGENOM" id="CLU_227659_0_0_1"/>
<feature type="compositionally biased region" description="Low complexity" evidence="7">
    <location>
        <begin position="2365"/>
        <end position="2378"/>
    </location>
</feature>
<dbReference type="GO" id="GO:0015031">
    <property type="term" value="P:protein transport"/>
    <property type="evidence" value="ECO:0007669"/>
    <property type="project" value="UniProtKB-KW"/>
</dbReference>
<feature type="compositionally biased region" description="Polar residues" evidence="7">
    <location>
        <begin position="1388"/>
        <end position="1401"/>
    </location>
</feature>
<feature type="region of interest" description="Disordered" evidence="7">
    <location>
        <begin position="519"/>
        <end position="545"/>
    </location>
</feature>
<feature type="region of interest" description="Disordered" evidence="7">
    <location>
        <begin position="1993"/>
        <end position="2249"/>
    </location>
</feature>
<evidence type="ECO:0000256" key="4">
    <source>
        <dbReference type="ARBA" id="ARBA00022824"/>
    </source>
</evidence>
<dbReference type="Pfam" id="PF12931">
    <property type="entry name" value="TPR_Sec16"/>
    <property type="match status" value="1"/>
</dbReference>
<dbReference type="GO" id="GO:0012507">
    <property type="term" value="C:ER to Golgi transport vesicle membrane"/>
    <property type="evidence" value="ECO:0000318"/>
    <property type="project" value="GO_Central"/>
</dbReference>
<comment type="similarity">
    <text evidence="2 6">Belongs to the SEC16 family.</text>
</comment>
<feature type="compositionally biased region" description="Low complexity" evidence="7">
    <location>
        <begin position="2231"/>
        <end position="2243"/>
    </location>
</feature>
<feature type="compositionally biased region" description="Polar residues" evidence="7">
    <location>
        <begin position="2068"/>
        <end position="2082"/>
    </location>
</feature>
<feature type="compositionally biased region" description="Polar residues" evidence="7">
    <location>
        <begin position="1464"/>
        <end position="1474"/>
    </location>
</feature>
<accession>H3GLN3</accession>
<feature type="region of interest" description="Disordered" evidence="7">
    <location>
        <begin position="2346"/>
        <end position="2462"/>
    </location>
</feature>
<feature type="compositionally biased region" description="Basic and acidic residues" evidence="7">
    <location>
        <begin position="1315"/>
        <end position="1324"/>
    </location>
</feature>
<feature type="compositionally biased region" description="Low complexity" evidence="7">
    <location>
        <begin position="2164"/>
        <end position="2173"/>
    </location>
</feature>
<feature type="region of interest" description="Disordered" evidence="7">
    <location>
        <begin position="911"/>
        <end position="1004"/>
    </location>
</feature>
<feature type="compositionally biased region" description="Pro residues" evidence="7">
    <location>
        <begin position="147"/>
        <end position="158"/>
    </location>
</feature>
<evidence type="ECO:0000259" key="9">
    <source>
        <dbReference type="Pfam" id="PF12932"/>
    </source>
</evidence>
<feature type="compositionally biased region" description="Polar residues" evidence="7">
    <location>
        <begin position="1257"/>
        <end position="1272"/>
    </location>
</feature>
<keyword evidence="4 6" id="KW-0256">Endoplasmic reticulum</keyword>
<feature type="region of interest" description="Disordered" evidence="7">
    <location>
        <begin position="737"/>
        <end position="777"/>
    </location>
</feature>
<feature type="region of interest" description="Disordered" evidence="7">
    <location>
        <begin position="1361"/>
        <end position="1380"/>
    </location>
</feature>
<feature type="compositionally biased region" description="Polar residues" evidence="7">
    <location>
        <begin position="1426"/>
        <end position="1435"/>
    </location>
</feature>
<dbReference type="eggNOG" id="KOG1913">
    <property type="taxonomic scope" value="Eukaryota"/>
</dbReference>
<dbReference type="Proteomes" id="UP000005238">
    <property type="component" value="Unassembled WGS sequence"/>
</dbReference>
<feature type="compositionally biased region" description="Polar residues" evidence="7">
    <location>
        <begin position="2038"/>
        <end position="2053"/>
    </location>
</feature>
<organism evidence="10 11">
    <name type="scientific">Phytophthora ramorum</name>
    <name type="common">Sudden oak death agent</name>
    <dbReference type="NCBI Taxonomy" id="164328"/>
    <lineage>
        <taxon>Eukaryota</taxon>
        <taxon>Sar</taxon>
        <taxon>Stramenopiles</taxon>
        <taxon>Oomycota</taxon>
        <taxon>Peronosporomycetes</taxon>
        <taxon>Peronosporales</taxon>
        <taxon>Peronosporaceae</taxon>
        <taxon>Phytophthora</taxon>
    </lineage>
</organism>
<feature type="compositionally biased region" description="Polar residues" evidence="7">
    <location>
        <begin position="2264"/>
        <end position="2274"/>
    </location>
</feature>
<feature type="compositionally biased region" description="Low complexity" evidence="7">
    <location>
        <begin position="50"/>
        <end position="89"/>
    </location>
</feature>
<feature type="region of interest" description="Disordered" evidence="7">
    <location>
        <begin position="1413"/>
        <end position="1474"/>
    </location>
</feature>
<comment type="subcellular location">
    <subcellularLocation>
        <location evidence="1">Endoplasmic reticulum</location>
    </subcellularLocation>
</comment>
<feature type="compositionally biased region" description="Low complexity" evidence="7">
    <location>
        <begin position="1336"/>
        <end position="1347"/>
    </location>
</feature>
<feature type="compositionally biased region" description="Low complexity" evidence="7">
    <location>
        <begin position="2300"/>
        <end position="2309"/>
    </location>
</feature>
<dbReference type="GO" id="GO:0070971">
    <property type="term" value="C:endoplasmic reticulum exit site"/>
    <property type="evidence" value="ECO:0000318"/>
    <property type="project" value="GO_Central"/>
</dbReference>
<proteinExistence type="inferred from homology"/>
<dbReference type="EnsemblProtists" id="Phyra77312">
    <property type="protein sequence ID" value="Phyra77312"/>
    <property type="gene ID" value="Phyra77312"/>
</dbReference>
<feature type="compositionally biased region" description="Polar residues" evidence="7">
    <location>
        <begin position="993"/>
        <end position="1004"/>
    </location>
</feature>
<feature type="compositionally biased region" description="Polar residues" evidence="7">
    <location>
        <begin position="662"/>
        <end position="671"/>
    </location>
</feature>
<dbReference type="PANTHER" id="PTHR13402">
    <property type="entry name" value="RGPR-RELATED"/>
    <property type="match status" value="1"/>
</dbReference>
<evidence type="ECO:0000256" key="6">
    <source>
        <dbReference type="RuleBase" id="RU364101"/>
    </source>
</evidence>
<evidence type="ECO:0000256" key="7">
    <source>
        <dbReference type="SAM" id="MobiDB-lite"/>
    </source>
</evidence>
<feature type="compositionally biased region" description="Polar residues" evidence="7">
    <location>
        <begin position="1053"/>
        <end position="1063"/>
    </location>
</feature>
<feature type="compositionally biased region" description="Low complexity" evidence="7">
    <location>
        <begin position="2182"/>
        <end position="2212"/>
    </location>
</feature>
<feature type="compositionally biased region" description="Polar residues" evidence="7">
    <location>
        <begin position="637"/>
        <end position="654"/>
    </location>
</feature>
<feature type="compositionally biased region" description="Low complexity" evidence="7">
    <location>
        <begin position="1436"/>
        <end position="1453"/>
    </location>
</feature>
<feature type="domain" description="Sec16 central conserved" evidence="9">
    <location>
        <begin position="1524"/>
        <end position="1650"/>
    </location>
</feature>
<feature type="region of interest" description="Disordered" evidence="7">
    <location>
        <begin position="1551"/>
        <end position="1571"/>
    </location>
</feature>
<feature type="compositionally biased region" description="Pro residues" evidence="7">
    <location>
        <begin position="251"/>
        <end position="260"/>
    </location>
</feature>
<feature type="region of interest" description="Disordered" evidence="7">
    <location>
        <begin position="1257"/>
        <end position="1347"/>
    </location>
</feature>
<dbReference type="InParanoid" id="H3GLN3"/>
<keyword evidence="5 6" id="KW-0931">ER-Golgi transport</keyword>
<feature type="domain" description="Sec16 Sec23-binding" evidence="8">
    <location>
        <begin position="1688"/>
        <end position="1955"/>
    </location>
</feature>
<protein>
    <recommendedName>
        <fullName evidence="6">Protein transport protein sec16</fullName>
    </recommendedName>
</protein>
<dbReference type="VEuPathDB" id="FungiDB:KRP22_13510"/>
<feature type="compositionally biased region" description="Polar residues" evidence="7">
    <location>
        <begin position="1072"/>
        <end position="1142"/>
    </location>
</feature>
<feature type="region of interest" description="Disordered" evidence="7">
    <location>
        <begin position="1167"/>
        <end position="1225"/>
    </location>
</feature>
<feature type="region of interest" description="Disordered" evidence="7">
    <location>
        <begin position="1"/>
        <end position="174"/>
    </location>
</feature>
<feature type="region of interest" description="Disordered" evidence="7">
    <location>
        <begin position="235"/>
        <end position="364"/>
    </location>
</feature>